<dbReference type="PANTHER" id="PTHR32044:SF80">
    <property type="entry name" value="XYLOGLUCAN GLYCOSYLTRANSFERASE 2-RELATED"/>
    <property type="match status" value="1"/>
</dbReference>
<keyword evidence="5 9" id="KW-1133">Transmembrane helix</keyword>
<accession>A0A0P0C716</accession>
<keyword evidence="3" id="KW-0808">Transferase</keyword>
<keyword evidence="11" id="KW-1185">Reference proteome</keyword>
<dbReference type="AlphaFoldDB" id="A0A0P0C716"/>
<feature type="transmembrane region" description="Helical" evidence="9">
    <location>
        <begin position="461"/>
        <end position="480"/>
    </location>
</feature>
<protein>
    <submittedName>
        <fullName evidence="10">Histidine kinase</fullName>
    </submittedName>
</protein>
<evidence type="ECO:0000256" key="8">
    <source>
        <dbReference type="ARBA" id="ARBA00023316"/>
    </source>
</evidence>
<evidence type="ECO:0000256" key="2">
    <source>
        <dbReference type="ARBA" id="ARBA00022676"/>
    </source>
</evidence>
<keyword evidence="10" id="KW-0418">Kinase</keyword>
<dbReference type="PATRIC" id="fig|512763.3.peg.11"/>
<evidence type="ECO:0000256" key="1">
    <source>
        <dbReference type="ARBA" id="ARBA00004653"/>
    </source>
</evidence>
<evidence type="ECO:0000256" key="7">
    <source>
        <dbReference type="ARBA" id="ARBA00023136"/>
    </source>
</evidence>
<comment type="subcellular location">
    <subcellularLocation>
        <location evidence="1">Golgi apparatus membrane</location>
        <topology evidence="1">Multi-pass membrane protein</topology>
    </subcellularLocation>
</comment>
<feature type="transmembrane region" description="Helical" evidence="9">
    <location>
        <begin position="435"/>
        <end position="455"/>
    </location>
</feature>
<dbReference type="FunFam" id="3.90.550.10:FF:000057">
    <property type="entry name" value="Glycosyltransferase-like protein, family 2"/>
    <property type="match status" value="1"/>
</dbReference>
<evidence type="ECO:0000256" key="5">
    <source>
        <dbReference type="ARBA" id="ARBA00022989"/>
    </source>
</evidence>
<dbReference type="KEGG" id="rti:DC20_00060"/>
<keyword evidence="2" id="KW-0328">Glycosyltransferase</keyword>
<gene>
    <name evidence="10" type="ORF">DC20_00060</name>
</gene>
<feature type="transmembrane region" description="Helical" evidence="9">
    <location>
        <begin position="378"/>
        <end position="397"/>
    </location>
</feature>
<dbReference type="EMBL" id="CP012643">
    <property type="protein sequence ID" value="ALJ01076.1"/>
    <property type="molecule type" value="Genomic_DNA"/>
</dbReference>
<dbReference type="Proteomes" id="UP000061382">
    <property type="component" value="Chromosome"/>
</dbReference>
<evidence type="ECO:0000313" key="11">
    <source>
        <dbReference type="Proteomes" id="UP000061382"/>
    </source>
</evidence>
<dbReference type="GO" id="GO:0071555">
    <property type="term" value="P:cell wall organization"/>
    <property type="evidence" value="ECO:0007669"/>
    <property type="project" value="UniProtKB-KW"/>
</dbReference>
<evidence type="ECO:0000313" key="10">
    <source>
        <dbReference type="EMBL" id="ALJ01076.1"/>
    </source>
</evidence>
<dbReference type="SUPFAM" id="SSF53448">
    <property type="entry name" value="Nucleotide-diphospho-sugar transferases"/>
    <property type="match status" value="1"/>
</dbReference>
<name>A0A0P0C716_9BACT</name>
<evidence type="ECO:0000256" key="9">
    <source>
        <dbReference type="SAM" id="Phobius"/>
    </source>
</evidence>
<dbReference type="InterPro" id="IPR029044">
    <property type="entry name" value="Nucleotide-diphossugar_trans"/>
</dbReference>
<keyword evidence="6" id="KW-0333">Golgi apparatus</keyword>
<dbReference type="GO" id="GO:0016757">
    <property type="term" value="F:glycosyltransferase activity"/>
    <property type="evidence" value="ECO:0007669"/>
    <property type="project" value="UniProtKB-KW"/>
</dbReference>
<keyword evidence="7 9" id="KW-0472">Membrane</keyword>
<dbReference type="Gene3D" id="3.90.550.10">
    <property type="entry name" value="Spore Coat Polysaccharide Biosynthesis Protein SpsA, Chain A"/>
    <property type="match status" value="1"/>
</dbReference>
<feature type="transmembrane region" description="Helical" evidence="9">
    <location>
        <begin position="336"/>
        <end position="358"/>
    </location>
</feature>
<evidence type="ECO:0000256" key="6">
    <source>
        <dbReference type="ARBA" id="ARBA00023034"/>
    </source>
</evidence>
<sequence>MEITMLVLYGACLVFLFFYSLAQLHLTVLYRRFRKKTAETPSPPLHWPKITVQLPLYNELYVAERLLQAVAALDYPPGLLQILVLDDSTDETVSLVAKQVQILQSRGVTIEHIRRIERTGYKAGALQHAMPLSTGDFIVIFDADFVPEPNFLKKALPYFTSNRIGVVQTRWGHLNRTYSILTQLQAFGLDAHFTVEQGGRNGGNHFINFNGTAGIWRKETILDAGGWQPDTLTEDLDLSYRAQLRGWEFKYVEEIAVPAELPVTMSALRSQQYRWTKGAAETARKHLLRVLKSNKSVTTKWLAFFHLLNSSVFVAVLLAAILSVPVMLVQPKYPEVTHLFALSSVFKISFLILAFFYWTSERQLYSNKLSPWSFSLRFSLFLVMSLGLSLHNALAVIEGFMGRKTPFIRTPKFNLSAQKENWRQNKYTLPQVPPLTWVEGLLCLYFLGGVVLAFVQQDFGFLPYHLMLLLGFGLVFGYTLRHSK</sequence>
<dbReference type="PANTHER" id="PTHR32044">
    <property type="entry name" value="GLUCOMANNAN 4-BETA-MANNOSYLTRANSFERASE 9"/>
    <property type="match status" value="1"/>
</dbReference>
<dbReference type="CDD" id="cd06437">
    <property type="entry name" value="CESA_CaSu_A2"/>
    <property type="match status" value="1"/>
</dbReference>
<organism evidence="10 11">
    <name type="scientific">Rufibacter tibetensis</name>
    <dbReference type="NCBI Taxonomy" id="512763"/>
    <lineage>
        <taxon>Bacteria</taxon>
        <taxon>Pseudomonadati</taxon>
        <taxon>Bacteroidota</taxon>
        <taxon>Cytophagia</taxon>
        <taxon>Cytophagales</taxon>
        <taxon>Hymenobacteraceae</taxon>
        <taxon>Rufibacter</taxon>
    </lineage>
</organism>
<reference evidence="10 11" key="1">
    <citation type="submission" date="2015-08" db="EMBL/GenBank/DDBJ databases">
        <title>Complete genome sequence of Rufibacter tibetensis strain 1351t, a radiation-resistant bacterium from tibet plateau.</title>
        <authorList>
            <person name="Dai J."/>
        </authorList>
    </citation>
    <scope>NUCLEOTIDE SEQUENCE [LARGE SCALE GENOMIC DNA]</scope>
    <source>
        <strain evidence="10 11">1351</strain>
    </source>
</reference>
<keyword evidence="8" id="KW-0961">Cell wall biogenesis/degradation</keyword>
<keyword evidence="4 9" id="KW-0812">Transmembrane</keyword>
<dbReference type="GO" id="GO:0016301">
    <property type="term" value="F:kinase activity"/>
    <property type="evidence" value="ECO:0007669"/>
    <property type="project" value="UniProtKB-KW"/>
</dbReference>
<evidence type="ECO:0000256" key="3">
    <source>
        <dbReference type="ARBA" id="ARBA00022679"/>
    </source>
</evidence>
<proteinExistence type="predicted"/>
<evidence type="ECO:0000256" key="4">
    <source>
        <dbReference type="ARBA" id="ARBA00022692"/>
    </source>
</evidence>
<dbReference type="Pfam" id="PF13641">
    <property type="entry name" value="Glyco_tranf_2_3"/>
    <property type="match status" value="1"/>
</dbReference>
<feature type="transmembrane region" description="Helical" evidence="9">
    <location>
        <begin position="301"/>
        <end position="324"/>
    </location>
</feature>
<dbReference type="STRING" id="512763.DC20_00060"/>